<evidence type="ECO:0000259" key="8">
    <source>
        <dbReference type="Pfam" id="PF00149"/>
    </source>
</evidence>
<organism evidence="13 14">
    <name type="scientific">Musa acuminata subsp. malaccensis</name>
    <name type="common">Wild banana</name>
    <name type="synonym">Musa malaccensis</name>
    <dbReference type="NCBI Taxonomy" id="214687"/>
    <lineage>
        <taxon>Eukaryota</taxon>
        <taxon>Viridiplantae</taxon>
        <taxon>Streptophyta</taxon>
        <taxon>Embryophyta</taxon>
        <taxon>Tracheophyta</taxon>
        <taxon>Spermatophyta</taxon>
        <taxon>Magnoliopsida</taxon>
        <taxon>Liliopsida</taxon>
        <taxon>Zingiberales</taxon>
        <taxon>Musaceae</taxon>
        <taxon>Musa</taxon>
    </lineage>
</organism>
<evidence type="ECO:0000313" key="12">
    <source>
        <dbReference type="EMBL" id="CAG1850469.1"/>
    </source>
</evidence>
<evidence type="ECO:0000256" key="3">
    <source>
        <dbReference type="ARBA" id="ARBA00011738"/>
    </source>
</evidence>
<evidence type="ECO:0000259" key="9">
    <source>
        <dbReference type="Pfam" id="PF14008"/>
    </source>
</evidence>
<dbReference type="Gene3D" id="2.60.40.380">
    <property type="entry name" value="Purple acid phosphatase-like, N-terminal"/>
    <property type="match status" value="1"/>
</dbReference>
<dbReference type="InterPro" id="IPR029052">
    <property type="entry name" value="Metallo-depent_PP-like"/>
</dbReference>
<comment type="catalytic activity">
    <reaction evidence="7">
        <text>a phosphate monoester + H2O = an alcohol + phosphate</text>
        <dbReference type="Rhea" id="RHEA:15017"/>
        <dbReference type="ChEBI" id="CHEBI:15377"/>
        <dbReference type="ChEBI" id="CHEBI:30879"/>
        <dbReference type="ChEBI" id="CHEBI:43474"/>
        <dbReference type="ChEBI" id="CHEBI:67140"/>
        <dbReference type="EC" id="3.1.3.2"/>
    </reaction>
</comment>
<dbReference type="CDD" id="cd00839">
    <property type="entry name" value="MPP_PAPs"/>
    <property type="match status" value="1"/>
</dbReference>
<evidence type="ECO:0000256" key="7">
    <source>
        <dbReference type="RuleBase" id="RU361203"/>
    </source>
</evidence>
<keyword evidence="6" id="KW-0325">Glycoprotein</keyword>
<dbReference type="Pfam" id="PF17808">
    <property type="entry name" value="fn3_PAP"/>
    <property type="match status" value="1"/>
</dbReference>
<comment type="subunit">
    <text evidence="3">Homodimer.</text>
</comment>
<evidence type="ECO:0000259" key="11">
    <source>
        <dbReference type="Pfam" id="PF17808"/>
    </source>
</evidence>
<dbReference type="InterPro" id="IPR040974">
    <property type="entry name" value="Fn3_PAP"/>
</dbReference>
<dbReference type="FunCoup" id="A0A804ID36">
    <property type="interactions" value="14"/>
</dbReference>
<dbReference type="EnsemblPlants" id="Ma03_t17320.1">
    <property type="protein sequence ID" value="Ma03_p17320.1"/>
    <property type="gene ID" value="Ma03_g17320"/>
</dbReference>
<dbReference type="PANTHER" id="PTHR45778">
    <property type="entry name" value="PURPLE ACID PHOSPHATASE-RELATED"/>
    <property type="match status" value="1"/>
</dbReference>
<feature type="domain" description="Purple acid phosphatase C-terminal" evidence="9">
    <location>
        <begin position="529"/>
        <end position="588"/>
    </location>
</feature>
<dbReference type="Pfam" id="PF00149">
    <property type="entry name" value="Metallophos"/>
    <property type="match status" value="1"/>
</dbReference>
<dbReference type="SUPFAM" id="SSF49363">
    <property type="entry name" value="Purple acid phosphatase, N-terminal domain"/>
    <property type="match status" value="1"/>
</dbReference>
<evidence type="ECO:0000256" key="1">
    <source>
        <dbReference type="ARBA" id="ARBA00004613"/>
    </source>
</evidence>
<protein>
    <recommendedName>
        <fullName evidence="7">Purple acid phosphatase</fullName>
        <ecNumber evidence="7">3.1.3.2</ecNumber>
    </recommendedName>
</protein>
<gene>
    <name evidence="12" type="ORF">GSMUA_200970.1</name>
</gene>
<evidence type="ECO:0000313" key="13">
    <source>
        <dbReference type="EnsemblPlants" id="Ma03_p17320.1"/>
    </source>
</evidence>
<dbReference type="OrthoDB" id="45007at2759"/>
<evidence type="ECO:0000256" key="2">
    <source>
        <dbReference type="ARBA" id="ARBA00008723"/>
    </source>
</evidence>
<dbReference type="SUPFAM" id="SSF56300">
    <property type="entry name" value="Metallo-dependent phosphatases"/>
    <property type="match status" value="1"/>
</dbReference>
<evidence type="ECO:0000259" key="10">
    <source>
        <dbReference type="Pfam" id="PF16656"/>
    </source>
</evidence>
<sequence>MSLRSLNLLVMILVTLLSSGAGKPSGEQPLSRIEIHKSTLALHDSAYVEASPRVLGLQGQNSDWVTLQYSYPSPSNDDWIGVFSPASFSSSICLPENPKESPPLLCTAPIKYQYANYTTSDYRNTGKGSLKLQLINQREDFSFALFSGGLSNPKLVAVSKKVTFANPKAPVYPRLAQGKLWNEMSVTWTSGYGINEAEPFVEWGARGDSQVRSPAGTLTFSRNSMCGAPARTVGWRDPGFIHTSFLKDLWPNKMYTYKLGHKLINDSYVWSRSYSFKASPYPGQDSLQQVVIFGDMGKAEADGSNEYNNFQPGSLNTTYQLIKDLKNIDIVLHIGDICYANGYISQWDQFTSQIEPIASALPYMIGRGNHERDWPGTGSFYQNTDSGGECGVLSETMFYVPAENRAKLWYSTDYGMFHFCIADTEHDWRPGTEQYSFIEHCLSTVDRQKQPWLIFLAHRVLGYSSADFYGDEGTSEEPMGRESLQELWQKYKVDIAFFGHVHNYERTCPVYQNTCIRNGSNYYSGPFEATTHVVVGGGGASLADFTTVRARWSYYQDHDYGFVKLTAFNHSMLLLEYKRSSDGRVYDHFIISRDYRDVLGCAVDSCSRTTLAS</sequence>
<accession>A0A804ID36</accession>
<dbReference type="Gene3D" id="3.60.21.10">
    <property type="match status" value="1"/>
</dbReference>
<dbReference type="InterPro" id="IPR008963">
    <property type="entry name" value="Purple_acid_Pase-like_N"/>
</dbReference>
<dbReference type="AlphaFoldDB" id="A0A804ID36"/>
<dbReference type="Pfam" id="PF14008">
    <property type="entry name" value="Metallophos_C"/>
    <property type="match status" value="1"/>
</dbReference>
<feature type="chain" id="PRO_5043080517" description="Purple acid phosphatase" evidence="7">
    <location>
        <begin position="23"/>
        <end position="613"/>
    </location>
</feature>
<comment type="subcellular location">
    <subcellularLocation>
        <location evidence="1">Secreted</location>
    </subcellularLocation>
</comment>
<proteinExistence type="inferred from homology"/>
<dbReference type="InterPro" id="IPR025733">
    <property type="entry name" value="PAPs_C"/>
</dbReference>
<dbReference type="Proteomes" id="UP000012960">
    <property type="component" value="Unplaced"/>
</dbReference>
<evidence type="ECO:0000256" key="4">
    <source>
        <dbReference type="ARBA" id="ARBA00022525"/>
    </source>
</evidence>
<evidence type="ECO:0000256" key="6">
    <source>
        <dbReference type="ARBA" id="ARBA00023180"/>
    </source>
</evidence>
<evidence type="ECO:0000256" key="5">
    <source>
        <dbReference type="ARBA" id="ARBA00022729"/>
    </source>
</evidence>
<feature type="domain" description="Purple acid phosphatase N-terminal" evidence="10">
    <location>
        <begin position="174"/>
        <end position="277"/>
    </location>
</feature>
<feature type="domain" description="Purple acid phosphatase Fn3-like" evidence="11">
    <location>
        <begin position="48"/>
        <end position="166"/>
    </location>
</feature>
<evidence type="ECO:0000313" key="14">
    <source>
        <dbReference type="Proteomes" id="UP000012960"/>
    </source>
</evidence>
<reference evidence="12" key="1">
    <citation type="submission" date="2021-03" db="EMBL/GenBank/DDBJ databases">
        <authorList>
            <consortium name="Genoscope - CEA"/>
            <person name="William W."/>
        </authorList>
    </citation>
    <scope>NUCLEOTIDE SEQUENCE</scope>
    <source>
        <strain evidence="12">Doubled-haploid Pahang</strain>
    </source>
</reference>
<dbReference type="InterPro" id="IPR041792">
    <property type="entry name" value="MPP_PAP"/>
</dbReference>
<comment type="similarity">
    <text evidence="2 7">Belongs to the metallophosphoesterase superfamily. Purple acid phosphatase family.</text>
</comment>
<dbReference type="GO" id="GO:0003993">
    <property type="term" value="F:acid phosphatase activity"/>
    <property type="evidence" value="ECO:0007669"/>
    <property type="project" value="UniProtKB-EC"/>
</dbReference>
<dbReference type="Gramene" id="Ma03_t17320.1">
    <property type="protein sequence ID" value="Ma03_p17320.1"/>
    <property type="gene ID" value="Ma03_g17320"/>
</dbReference>
<dbReference type="PANTHER" id="PTHR45778:SF16">
    <property type="entry name" value="INACTIVE PURPLE ACID PHOSPHATASE 1-RELATED"/>
    <property type="match status" value="1"/>
</dbReference>
<dbReference type="GO" id="GO:0046872">
    <property type="term" value="F:metal ion binding"/>
    <property type="evidence" value="ECO:0007669"/>
    <property type="project" value="InterPro"/>
</dbReference>
<dbReference type="InterPro" id="IPR004843">
    <property type="entry name" value="Calcineurin-like_PHP"/>
</dbReference>
<dbReference type="GO" id="GO:0005576">
    <property type="term" value="C:extracellular region"/>
    <property type="evidence" value="ECO:0007669"/>
    <property type="project" value="UniProtKB-SubCell"/>
</dbReference>
<feature type="signal peptide" evidence="7">
    <location>
        <begin position="1"/>
        <end position="22"/>
    </location>
</feature>
<dbReference type="InterPro" id="IPR015914">
    <property type="entry name" value="PAPs_N"/>
</dbReference>
<dbReference type="EC" id="3.1.3.2" evidence="7"/>
<reference evidence="13" key="2">
    <citation type="submission" date="2021-05" db="UniProtKB">
        <authorList>
            <consortium name="EnsemblPlants"/>
        </authorList>
    </citation>
    <scope>IDENTIFICATION</scope>
    <source>
        <strain evidence="13">subsp. malaccensis</strain>
    </source>
</reference>
<dbReference type="EMBL" id="HG996468">
    <property type="protein sequence ID" value="CAG1850469.1"/>
    <property type="molecule type" value="Genomic_DNA"/>
</dbReference>
<keyword evidence="5 7" id="KW-0732">Signal</keyword>
<name>A0A804ID36_MUSAM</name>
<dbReference type="Pfam" id="PF16656">
    <property type="entry name" value="Pur_ac_phosph_N"/>
    <property type="match status" value="1"/>
</dbReference>
<dbReference type="OMA" id="PMYIDST"/>
<keyword evidence="14" id="KW-1185">Reference proteome</keyword>
<keyword evidence="4" id="KW-0964">Secreted</keyword>
<feature type="domain" description="Calcineurin-like phosphoesterase" evidence="8">
    <location>
        <begin position="290"/>
        <end position="504"/>
    </location>
</feature>
<keyword evidence="7" id="KW-0378">Hydrolase</keyword>